<sequence length="91" mass="10242">MKKILLFLMFGLFLTTAAVAKDPSVSGKAIVKTEKMAIPVNVLNVNTKPNTDCGFPVYYQDDYTVGYGYLDCNGYTGSNTDFWNWFLSIFF</sequence>
<protein>
    <submittedName>
        <fullName evidence="2">Uncharacterized protein</fullName>
    </submittedName>
</protein>
<organism evidence="2 3">
    <name type="scientific">Pedobacter duraquae</name>
    <dbReference type="NCBI Taxonomy" id="425511"/>
    <lineage>
        <taxon>Bacteria</taxon>
        <taxon>Pseudomonadati</taxon>
        <taxon>Bacteroidota</taxon>
        <taxon>Sphingobacteriia</taxon>
        <taxon>Sphingobacteriales</taxon>
        <taxon>Sphingobacteriaceae</taxon>
        <taxon>Pedobacter</taxon>
    </lineage>
</organism>
<comment type="caution">
    <text evidence="2">The sequence shown here is derived from an EMBL/GenBank/DDBJ whole genome shotgun (WGS) entry which is preliminary data.</text>
</comment>
<accession>A0A4R6IQG4</accession>
<evidence type="ECO:0000313" key="3">
    <source>
        <dbReference type="Proteomes" id="UP000295499"/>
    </source>
</evidence>
<dbReference type="Proteomes" id="UP000295499">
    <property type="component" value="Unassembled WGS sequence"/>
</dbReference>
<evidence type="ECO:0000313" key="2">
    <source>
        <dbReference type="EMBL" id="TDO24569.1"/>
    </source>
</evidence>
<name>A0A4R6IQG4_9SPHI</name>
<evidence type="ECO:0000256" key="1">
    <source>
        <dbReference type="SAM" id="SignalP"/>
    </source>
</evidence>
<reference evidence="2 3" key="1">
    <citation type="submission" date="2019-03" db="EMBL/GenBank/DDBJ databases">
        <title>Genomic Encyclopedia of Archaeal and Bacterial Type Strains, Phase II (KMG-II): from individual species to whole genera.</title>
        <authorList>
            <person name="Goeker M."/>
        </authorList>
    </citation>
    <scope>NUCLEOTIDE SEQUENCE [LARGE SCALE GENOMIC DNA]</scope>
    <source>
        <strain evidence="2 3">DSM 19034</strain>
    </source>
</reference>
<proteinExistence type="predicted"/>
<keyword evidence="1" id="KW-0732">Signal</keyword>
<feature type="chain" id="PRO_5020312119" evidence="1">
    <location>
        <begin position="21"/>
        <end position="91"/>
    </location>
</feature>
<keyword evidence="3" id="KW-1185">Reference proteome</keyword>
<dbReference type="RefSeq" id="WP_133552671.1">
    <property type="nucleotide sequence ID" value="NZ_SNWM01000001.1"/>
</dbReference>
<dbReference type="EMBL" id="SNWM01000001">
    <property type="protein sequence ID" value="TDO24569.1"/>
    <property type="molecule type" value="Genomic_DNA"/>
</dbReference>
<gene>
    <name evidence="2" type="ORF">CLV32_0858</name>
</gene>
<dbReference type="AlphaFoldDB" id="A0A4R6IQG4"/>
<feature type="signal peptide" evidence="1">
    <location>
        <begin position="1"/>
        <end position="20"/>
    </location>
</feature>